<dbReference type="EMBL" id="JAPUFD010000002">
    <property type="protein sequence ID" value="MDI1486124.1"/>
    <property type="molecule type" value="Genomic_DNA"/>
</dbReference>
<organism evidence="1 2">
    <name type="scientific">Ramalina farinacea</name>
    <dbReference type="NCBI Taxonomy" id="258253"/>
    <lineage>
        <taxon>Eukaryota</taxon>
        <taxon>Fungi</taxon>
        <taxon>Dikarya</taxon>
        <taxon>Ascomycota</taxon>
        <taxon>Pezizomycotina</taxon>
        <taxon>Lecanoromycetes</taxon>
        <taxon>OSLEUM clade</taxon>
        <taxon>Lecanoromycetidae</taxon>
        <taxon>Lecanorales</taxon>
        <taxon>Lecanorineae</taxon>
        <taxon>Ramalinaceae</taxon>
        <taxon>Ramalina</taxon>
    </lineage>
</organism>
<accession>A0AA43QIT3</accession>
<keyword evidence="2" id="KW-1185">Reference proteome</keyword>
<dbReference type="AlphaFoldDB" id="A0AA43QIT3"/>
<name>A0AA43QIT3_9LECA</name>
<gene>
    <name evidence="1" type="ORF">OHK93_004314</name>
</gene>
<dbReference type="Proteomes" id="UP001161017">
    <property type="component" value="Unassembled WGS sequence"/>
</dbReference>
<reference evidence="1" key="1">
    <citation type="journal article" date="2023" name="Genome Biol. Evol.">
        <title>First Whole Genome Sequence and Flow Cytometry Genome Size Data for the Lichen-Forming Fungus Ramalina farinacea (Ascomycota).</title>
        <authorList>
            <person name="Llewellyn T."/>
            <person name="Mian S."/>
            <person name="Hill R."/>
            <person name="Leitch I.J."/>
            <person name="Gaya E."/>
        </authorList>
    </citation>
    <scope>NUCLEOTIDE SEQUENCE</scope>
    <source>
        <strain evidence="1">LIQ254RAFAR</strain>
    </source>
</reference>
<protein>
    <submittedName>
        <fullName evidence="1">Uncharacterized protein</fullName>
    </submittedName>
</protein>
<sequence length="144" mass="15644">MAVHFEAGFATQCMREQGHAAEMLIKQPGTTCASIGWVQPEYAGNCETQNSMMNVSYSYVTGEKQERGMTQTWWDSVAESAEDGGGGGGGKVGEEMNAMKLIAPDKDVIACAGGKVCKMPRIGRWDVTWRRGSKGPVYIVFKPQ</sequence>
<proteinExistence type="predicted"/>
<evidence type="ECO:0000313" key="1">
    <source>
        <dbReference type="EMBL" id="MDI1486124.1"/>
    </source>
</evidence>
<comment type="caution">
    <text evidence="1">The sequence shown here is derived from an EMBL/GenBank/DDBJ whole genome shotgun (WGS) entry which is preliminary data.</text>
</comment>
<evidence type="ECO:0000313" key="2">
    <source>
        <dbReference type="Proteomes" id="UP001161017"/>
    </source>
</evidence>